<dbReference type="InterPro" id="IPR011793">
    <property type="entry name" value="YbdK"/>
</dbReference>
<evidence type="ECO:0000313" key="7">
    <source>
        <dbReference type="EMBL" id="QBD79824.1"/>
    </source>
</evidence>
<keyword evidence="1 5" id="KW-0436">Ligase</keyword>
<name>A0A4P6JW85_KTERU</name>
<comment type="function">
    <text evidence="5">ATP-dependent carboxylate-amine ligase which exhibits weak glutamate--cysteine ligase activity.</text>
</comment>
<dbReference type="NCBIfam" id="NF010039">
    <property type="entry name" value="PRK13515.1"/>
    <property type="match status" value="1"/>
</dbReference>
<dbReference type="PANTHER" id="PTHR36510:SF1">
    <property type="entry name" value="GLUTAMATE--CYSTEINE LIGASE 2-RELATED"/>
    <property type="match status" value="1"/>
</dbReference>
<feature type="coiled-coil region" evidence="6">
    <location>
        <begin position="61"/>
        <end position="114"/>
    </location>
</feature>
<comment type="similarity">
    <text evidence="5">Belongs to the glutamate--cysteine ligase type 2 family. YbdK subfamily.</text>
</comment>
<dbReference type="InterPro" id="IPR050141">
    <property type="entry name" value="GCL_type2/YbdK_subfam"/>
</dbReference>
<accession>A0A4P6JW85</accession>
<dbReference type="GO" id="GO:0004357">
    <property type="term" value="F:glutamate-cysteine ligase activity"/>
    <property type="evidence" value="ECO:0007669"/>
    <property type="project" value="UniProtKB-EC"/>
</dbReference>
<dbReference type="RefSeq" id="WP_129890890.1">
    <property type="nucleotide sequence ID" value="NZ_CP035758.1"/>
</dbReference>
<dbReference type="InterPro" id="IPR006336">
    <property type="entry name" value="GCS2"/>
</dbReference>
<sequence length="374" mass="42891">MKQRFTLGIEEEFQMVDRHTGQLASHIHTILEKGATSLGEHIKAEMLQSVVELVTDVCPNIAAARNALQRLRGDLTQLVEDEGLALISAGTHPLARWQDQMRTRNERYTELEEEYQDVGRSILIFGLHVHVGIDDHEISVPLMNQLRTWIPHLLALSSNSPFWAGRYSGMKSYRAIVWKRFPRNGIPEVFAGTHDFEHYVQTLMHTGCIDNGKRIWWDIRPHPFFNTIEFRICDMPPTIEDSLALAALCQALVAKLTWLYRRNLATHVLPAYYIEENKWRASRHGLDAEIVDFAQSRRLGMRDAIGELLDFVDDVLDDLGSRREINYLRALLEDPRGTGADRQISVYQETGSVQAVTRFLMQQTVEGLSRYRVA</sequence>
<dbReference type="EMBL" id="CP035758">
    <property type="protein sequence ID" value="QBD79824.1"/>
    <property type="molecule type" value="Genomic_DNA"/>
</dbReference>
<organism evidence="7 8">
    <name type="scientific">Ktedonosporobacter rubrisoli</name>
    <dbReference type="NCBI Taxonomy" id="2509675"/>
    <lineage>
        <taxon>Bacteria</taxon>
        <taxon>Bacillati</taxon>
        <taxon>Chloroflexota</taxon>
        <taxon>Ktedonobacteria</taxon>
        <taxon>Ktedonobacterales</taxon>
        <taxon>Ktedonosporobacteraceae</taxon>
        <taxon>Ktedonosporobacter</taxon>
    </lineage>
</organism>
<dbReference type="OrthoDB" id="9769628at2"/>
<dbReference type="AlphaFoldDB" id="A0A4P6JW85"/>
<dbReference type="GO" id="GO:0042398">
    <property type="term" value="P:modified amino acid biosynthetic process"/>
    <property type="evidence" value="ECO:0007669"/>
    <property type="project" value="InterPro"/>
</dbReference>
<dbReference type="Pfam" id="PF04107">
    <property type="entry name" value="GCS2"/>
    <property type="match status" value="1"/>
</dbReference>
<evidence type="ECO:0000313" key="8">
    <source>
        <dbReference type="Proteomes" id="UP000290365"/>
    </source>
</evidence>
<dbReference type="PANTHER" id="PTHR36510">
    <property type="entry name" value="GLUTAMATE--CYSTEINE LIGASE 2-RELATED"/>
    <property type="match status" value="1"/>
</dbReference>
<dbReference type="Proteomes" id="UP000290365">
    <property type="component" value="Chromosome"/>
</dbReference>
<dbReference type="SUPFAM" id="SSF55931">
    <property type="entry name" value="Glutamine synthetase/guanido kinase"/>
    <property type="match status" value="1"/>
</dbReference>
<reference evidence="7 8" key="1">
    <citation type="submission" date="2019-01" db="EMBL/GenBank/DDBJ databases">
        <title>Ktedonosporobacter rubrisoli SCAWS-G2.</title>
        <authorList>
            <person name="Huang Y."/>
            <person name="Yan B."/>
        </authorList>
    </citation>
    <scope>NUCLEOTIDE SEQUENCE [LARGE SCALE GENOMIC DNA]</scope>
    <source>
        <strain evidence="7 8">SCAWS-G2</strain>
    </source>
</reference>
<dbReference type="Gene3D" id="3.30.590.20">
    <property type="match status" value="1"/>
</dbReference>
<comment type="catalytic activity">
    <reaction evidence="4 5">
        <text>L-cysteine + L-glutamate + ATP = gamma-L-glutamyl-L-cysteine + ADP + phosphate + H(+)</text>
        <dbReference type="Rhea" id="RHEA:13285"/>
        <dbReference type="ChEBI" id="CHEBI:15378"/>
        <dbReference type="ChEBI" id="CHEBI:29985"/>
        <dbReference type="ChEBI" id="CHEBI:30616"/>
        <dbReference type="ChEBI" id="CHEBI:35235"/>
        <dbReference type="ChEBI" id="CHEBI:43474"/>
        <dbReference type="ChEBI" id="CHEBI:58173"/>
        <dbReference type="ChEBI" id="CHEBI:456216"/>
        <dbReference type="EC" id="6.3.2.2"/>
    </reaction>
</comment>
<keyword evidence="8" id="KW-1185">Reference proteome</keyword>
<evidence type="ECO:0000256" key="4">
    <source>
        <dbReference type="ARBA" id="ARBA00048819"/>
    </source>
</evidence>
<keyword evidence="2 5" id="KW-0547">Nucleotide-binding</keyword>
<evidence type="ECO:0000256" key="1">
    <source>
        <dbReference type="ARBA" id="ARBA00022598"/>
    </source>
</evidence>
<dbReference type="EC" id="6.3.2.2" evidence="5"/>
<dbReference type="KEGG" id="kbs:EPA93_29125"/>
<keyword evidence="6" id="KW-0175">Coiled coil</keyword>
<dbReference type="NCBIfam" id="TIGR02050">
    <property type="entry name" value="gshA_cyan_rel"/>
    <property type="match status" value="1"/>
</dbReference>
<dbReference type="GO" id="GO:0005524">
    <property type="term" value="F:ATP binding"/>
    <property type="evidence" value="ECO:0007669"/>
    <property type="project" value="UniProtKB-KW"/>
</dbReference>
<dbReference type="HAMAP" id="MF_01609">
    <property type="entry name" value="Glu_cys_ligase_2"/>
    <property type="match status" value="1"/>
</dbReference>
<evidence type="ECO:0000256" key="5">
    <source>
        <dbReference type="HAMAP-Rule" id="MF_01609"/>
    </source>
</evidence>
<keyword evidence="3 5" id="KW-0067">ATP-binding</keyword>
<proteinExistence type="inferred from homology"/>
<gene>
    <name evidence="7" type="ORF">EPA93_29125</name>
</gene>
<protein>
    <recommendedName>
        <fullName evidence="5">Putative glutamate--cysteine ligase 2</fullName>
        <ecNumber evidence="5">6.3.2.2</ecNumber>
    </recommendedName>
    <alternativeName>
        <fullName evidence="5">Gamma-glutamylcysteine synthetase 2</fullName>
        <shortName evidence="5">GCS 2</shortName>
        <shortName evidence="5">Gamma-GCS 2</shortName>
    </alternativeName>
</protein>
<evidence type="ECO:0000256" key="3">
    <source>
        <dbReference type="ARBA" id="ARBA00022840"/>
    </source>
</evidence>
<evidence type="ECO:0000256" key="6">
    <source>
        <dbReference type="SAM" id="Coils"/>
    </source>
</evidence>
<dbReference type="InterPro" id="IPR014746">
    <property type="entry name" value="Gln_synth/guanido_kin_cat_dom"/>
</dbReference>
<evidence type="ECO:0000256" key="2">
    <source>
        <dbReference type="ARBA" id="ARBA00022741"/>
    </source>
</evidence>